<accession>A0A6J7VLR7</accession>
<evidence type="ECO:0000256" key="4">
    <source>
        <dbReference type="ARBA" id="ARBA00022989"/>
    </source>
</evidence>
<evidence type="ECO:0000313" key="7">
    <source>
        <dbReference type="EMBL" id="CAB5105315.1"/>
    </source>
</evidence>
<feature type="transmembrane region" description="Helical" evidence="6">
    <location>
        <begin position="146"/>
        <end position="167"/>
    </location>
</feature>
<name>A0A6J7VLR7_9ZZZZ</name>
<dbReference type="PANTHER" id="PTHR23513:SF11">
    <property type="entry name" value="STAPHYLOFERRIN A TRANSPORTER"/>
    <property type="match status" value="1"/>
</dbReference>
<feature type="transmembrane region" description="Helical" evidence="6">
    <location>
        <begin position="20"/>
        <end position="44"/>
    </location>
</feature>
<feature type="transmembrane region" description="Helical" evidence="6">
    <location>
        <begin position="106"/>
        <end position="125"/>
    </location>
</feature>
<dbReference type="Gene3D" id="1.20.1250.20">
    <property type="entry name" value="MFS general substrate transporter like domains"/>
    <property type="match status" value="1"/>
</dbReference>
<reference evidence="7" key="1">
    <citation type="submission" date="2020-05" db="EMBL/GenBank/DDBJ databases">
        <authorList>
            <person name="Chiriac C."/>
            <person name="Salcher M."/>
            <person name="Ghai R."/>
            <person name="Kavagutti S V."/>
        </authorList>
    </citation>
    <scope>NUCLEOTIDE SEQUENCE</scope>
</reference>
<evidence type="ECO:0000256" key="6">
    <source>
        <dbReference type="SAM" id="Phobius"/>
    </source>
</evidence>
<proteinExistence type="predicted"/>
<keyword evidence="4 6" id="KW-1133">Transmembrane helix</keyword>
<dbReference type="SUPFAM" id="SSF103473">
    <property type="entry name" value="MFS general substrate transporter"/>
    <property type="match status" value="1"/>
</dbReference>
<sequence length="205" mass="22086">MSVFTELKDGWFEFKSRSWLVAMVIAFTGINACFEALVQVLGPLAFNENSNGPRNWSLNLAGLTLGMVCGGVIALKIHLARPMLFSMIVIALSGIWDFSLAMRAPLVLTLCAAFLAGIAVEIYTVNWSTTMQTHIPEESFSRVSAYDAFGSFALAPLGIVIAGPLAMYFGVHTVLWVTGGITVVSGLLALLVKSVRNLRSVQIQG</sequence>
<evidence type="ECO:0000256" key="2">
    <source>
        <dbReference type="ARBA" id="ARBA00022475"/>
    </source>
</evidence>
<protein>
    <submittedName>
        <fullName evidence="7">Unannotated protein</fullName>
    </submittedName>
</protein>
<dbReference type="EMBL" id="CAFBRV010000008">
    <property type="protein sequence ID" value="CAB5105315.1"/>
    <property type="molecule type" value="Genomic_DNA"/>
</dbReference>
<evidence type="ECO:0000256" key="5">
    <source>
        <dbReference type="ARBA" id="ARBA00023136"/>
    </source>
</evidence>
<keyword evidence="2" id="KW-1003">Cell membrane</keyword>
<organism evidence="7">
    <name type="scientific">freshwater metagenome</name>
    <dbReference type="NCBI Taxonomy" id="449393"/>
    <lineage>
        <taxon>unclassified sequences</taxon>
        <taxon>metagenomes</taxon>
        <taxon>ecological metagenomes</taxon>
    </lineage>
</organism>
<evidence type="ECO:0000256" key="3">
    <source>
        <dbReference type="ARBA" id="ARBA00022692"/>
    </source>
</evidence>
<comment type="subcellular location">
    <subcellularLocation>
        <location evidence="1">Cell membrane</location>
        <topology evidence="1">Multi-pass membrane protein</topology>
    </subcellularLocation>
</comment>
<dbReference type="InterPro" id="IPR036259">
    <property type="entry name" value="MFS_trans_sf"/>
</dbReference>
<evidence type="ECO:0000256" key="1">
    <source>
        <dbReference type="ARBA" id="ARBA00004651"/>
    </source>
</evidence>
<feature type="transmembrane region" description="Helical" evidence="6">
    <location>
        <begin position="173"/>
        <end position="192"/>
    </location>
</feature>
<keyword evidence="5 6" id="KW-0472">Membrane</keyword>
<dbReference type="GO" id="GO:0005886">
    <property type="term" value="C:plasma membrane"/>
    <property type="evidence" value="ECO:0007669"/>
    <property type="project" value="UniProtKB-SubCell"/>
</dbReference>
<feature type="transmembrane region" description="Helical" evidence="6">
    <location>
        <begin position="82"/>
        <end position="100"/>
    </location>
</feature>
<gene>
    <name evidence="7" type="ORF">UFOPK4410_00197</name>
</gene>
<feature type="transmembrane region" description="Helical" evidence="6">
    <location>
        <begin position="56"/>
        <end position="75"/>
    </location>
</feature>
<dbReference type="AlphaFoldDB" id="A0A6J7VLR7"/>
<dbReference type="PANTHER" id="PTHR23513">
    <property type="entry name" value="INTEGRAL MEMBRANE EFFLUX PROTEIN-RELATED"/>
    <property type="match status" value="1"/>
</dbReference>
<keyword evidence="3 6" id="KW-0812">Transmembrane</keyword>